<comment type="caution">
    <text evidence="4">The sequence shown here is derived from an EMBL/GenBank/DDBJ whole genome shotgun (WGS) entry which is preliminary data.</text>
</comment>
<name>A0A081QH38_STRMT</name>
<reference evidence="4 5" key="1">
    <citation type="submission" date="2015-02" db="EMBL/GenBank/DDBJ databases">
        <title>Evolution of amylase-binding proteins of oral streptococcal species.</title>
        <authorList>
            <person name="Haase E.M."/>
        </authorList>
    </citation>
    <scope>NUCLEOTIDE SEQUENCE [LARGE SCALE GENOMIC DNA]</scope>
    <source>
        <strain evidence="4 5">SK145</strain>
    </source>
</reference>
<dbReference type="InterPro" id="IPR018337">
    <property type="entry name" value="Cell_wall/Cho-bd_repeat"/>
</dbReference>
<keyword evidence="1" id="KW-0677">Repeat</keyword>
<feature type="region of interest" description="Disordered" evidence="2">
    <location>
        <begin position="177"/>
        <end position="199"/>
    </location>
</feature>
<dbReference type="AlphaFoldDB" id="A0A081QH38"/>
<dbReference type="PATRIC" id="fig|28037.215.peg.948"/>
<accession>A0A081QH38</accession>
<keyword evidence="3" id="KW-0732">Signal</keyword>
<sequence length="352" mass="39967">MKFKPVLFASLAVAALGATTVLDTEGNLPFSSQVVHADSSDIVGIKKHDVKITLKQHPTLEKLDITATIDSLPRGVYSNSISSVFGFFKNVNTGELHQYILPNMSFTSYELSVSREFYWNNDNLISLADGDYWIVYSDTLEDTEGAPRYEHRYYGQSEIVTIKDHKIISIGGRRQATAQSQSSQAQTHSTTSSTASGKNGWSGSSYYQNGNKVYSKWIYDYQYKSYFYIDAAGNYVQNAWVGNYYLKSGGYMAQNEWVYDKNYGAYYYLTGEGSYARSSWVGNYYLKANGKMAKSEWIYDRNYRAYYYLTGEGSYARNAWIGDYYLKSNGKMAVSERTPDGYRVDGSGKWIR</sequence>
<evidence type="ECO:0000313" key="5">
    <source>
        <dbReference type="Proteomes" id="UP000033590"/>
    </source>
</evidence>
<evidence type="ECO:0000256" key="1">
    <source>
        <dbReference type="ARBA" id="ARBA00022737"/>
    </source>
</evidence>
<evidence type="ECO:0000256" key="3">
    <source>
        <dbReference type="SAM" id="SignalP"/>
    </source>
</evidence>
<dbReference type="Proteomes" id="UP000033590">
    <property type="component" value="Unassembled WGS sequence"/>
</dbReference>
<dbReference type="Pfam" id="PF19085">
    <property type="entry name" value="Choline_bind_2"/>
    <property type="match status" value="2"/>
</dbReference>
<feature type="compositionally biased region" description="Low complexity" evidence="2">
    <location>
        <begin position="177"/>
        <end position="196"/>
    </location>
</feature>
<gene>
    <name evidence="4" type="ORF">TZ93_00968</name>
</gene>
<organism evidence="4 5">
    <name type="scientific">Streptococcus mitis</name>
    <dbReference type="NCBI Taxonomy" id="28037"/>
    <lineage>
        <taxon>Bacteria</taxon>
        <taxon>Bacillati</taxon>
        <taxon>Bacillota</taxon>
        <taxon>Bacilli</taxon>
        <taxon>Lactobacillales</taxon>
        <taxon>Streptococcaceae</taxon>
        <taxon>Streptococcus</taxon>
        <taxon>Streptococcus mitis group</taxon>
    </lineage>
</organism>
<dbReference type="SUPFAM" id="SSF69360">
    <property type="entry name" value="Cell wall binding repeat"/>
    <property type="match status" value="1"/>
</dbReference>
<dbReference type="EMBL" id="JYGS01000004">
    <property type="protein sequence ID" value="KJQ74688.1"/>
    <property type="molecule type" value="Genomic_DNA"/>
</dbReference>
<dbReference type="Gene3D" id="2.10.270.10">
    <property type="entry name" value="Cholin Binding"/>
    <property type="match status" value="1"/>
</dbReference>
<proteinExistence type="predicted"/>
<feature type="signal peptide" evidence="3">
    <location>
        <begin position="1"/>
        <end position="17"/>
    </location>
</feature>
<evidence type="ECO:0000256" key="2">
    <source>
        <dbReference type="SAM" id="MobiDB-lite"/>
    </source>
</evidence>
<feature type="chain" id="PRO_5038806370" evidence="3">
    <location>
        <begin position="18"/>
        <end position="352"/>
    </location>
</feature>
<protein>
    <submittedName>
        <fullName evidence="4">Pneumococcal surface protein</fullName>
    </submittedName>
</protein>
<evidence type="ECO:0000313" key="4">
    <source>
        <dbReference type="EMBL" id="KJQ74688.1"/>
    </source>
</evidence>
<dbReference type="RefSeq" id="WP_033688468.1">
    <property type="nucleotide sequence ID" value="NZ_CP028415.1"/>
</dbReference>